<dbReference type="SUPFAM" id="SSF53613">
    <property type="entry name" value="Ribokinase-like"/>
    <property type="match status" value="1"/>
</dbReference>
<feature type="domain" description="Carbohydrate kinase PfkB" evidence="7">
    <location>
        <begin position="3"/>
        <end position="300"/>
    </location>
</feature>
<dbReference type="EMBL" id="JAROYP010000007">
    <property type="protein sequence ID" value="MDH5161976.1"/>
    <property type="molecule type" value="Genomic_DNA"/>
</dbReference>
<dbReference type="InterPro" id="IPR050306">
    <property type="entry name" value="PfkB_Carbo_kinase"/>
</dbReference>
<keyword evidence="3" id="KW-0547">Nucleotide-binding</keyword>
<dbReference type="InterPro" id="IPR011611">
    <property type="entry name" value="PfkB_dom"/>
</dbReference>
<dbReference type="InterPro" id="IPR002173">
    <property type="entry name" value="Carboh/pur_kinase_PfkB_CS"/>
</dbReference>
<dbReference type="GO" id="GO:0008865">
    <property type="term" value="F:fructokinase activity"/>
    <property type="evidence" value="ECO:0007669"/>
    <property type="project" value="UniProtKB-ARBA"/>
</dbReference>
<dbReference type="RefSeq" id="WP_280617011.1">
    <property type="nucleotide sequence ID" value="NZ_JAROYP010000007.1"/>
</dbReference>
<evidence type="ECO:0000313" key="8">
    <source>
        <dbReference type="EMBL" id="MDH5161976.1"/>
    </source>
</evidence>
<dbReference type="InterPro" id="IPR002139">
    <property type="entry name" value="Ribo/fructo_kinase"/>
</dbReference>
<name>A0AAW6T148_9BACI</name>
<dbReference type="CDD" id="cd01166">
    <property type="entry name" value="KdgK"/>
    <property type="match status" value="1"/>
</dbReference>
<organism evidence="8 9">
    <name type="scientific">Heyndrickxia oleronia</name>
    <dbReference type="NCBI Taxonomy" id="38875"/>
    <lineage>
        <taxon>Bacteria</taxon>
        <taxon>Bacillati</taxon>
        <taxon>Bacillota</taxon>
        <taxon>Bacilli</taxon>
        <taxon>Bacillales</taxon>
        <taxon>Bacillaceae</taxon>
        <taxon>Heyndrickxia</taxon>
    </lineage>
</organism>
<accession>A0AAW6T148</accession>
<protein>
    <submittedName>
        <fullName evidence="8">Sugar kinase</fullName>
    </submittedName>
</protein>
<keyword evidence="4 6" id="KW-0418">Kinase</keyword>
<evidence type="ECO:0000313" key="9">
    <source>
        <dbReference type="Proteomes" id="UP001159179"/>
    </source>
</evidence>
<dbReference type="Proteomes" id="UP001159179">
    <property type="component" value="Unassembled WGS sequence"/>
</dbReference>
<proteinExistence type="inferred from homology"/>
<dbReference type="PANTHER" id="PTHR43085">
    <property type="entry name" value="HEXOKINASE FAMILY MEMBER"/>
    <property type="match status" value="1"/>
</dbReference>
<dbReference type="Pfam" id="PF00294">
    <property type="entry name" value="PfkB"/>
    <property type="match status" value="1"/>
</dbReference>
<evidence type="ECO:0000256" key="1">
    <source>
        <dbReference type="ARBA" id="ARBA00010688"/>
    </source>
</evidence>
<dbReference type="GO" id="GO:0006000">
    <property type="term" value="P:fructose metabolic process"/>
    <property type="evidence" value="ECO:0007669"/>
    <property type="project" value="UniProtKB-ARBA"/>
</dbReference>
<evidence type="ECO:0000256" key="6">
    <source>
        <dbReference type="RuleBase" id="RU003704"/>
    </source>
</evidence>
<dbReference type="PROSITE" id="PS00584">
    <property type="entry name" value="PFKB_KINASES_2"/>
    <property type="match status" value="1"/>
</dbReference>
<evidence type="ECO:0000256" key="3">
    <source>
        <dbReference type="ARBA" id="ARBA00022741"/>
    </source>
</evidence>
<gene>
    <name evidence="8" type="ORF">P5X88_13590</name>
</gene>
<dbReference type="GO" id="GO:0005524">
    <property type="term" value="F:ATP binding"/>
    <property type="evidence" value="ECO:0007669"/>
    <property type="project" value="UniProtKB-KW"/>
</dbReference>
<evidence type="ECO:0000256" key="2">
    <source>
        <dbReference type="ARBA" id="ARBA00022679"/>
    </source>
</evidence>
<dbReference type="InterPro" id="IPR029056">
    <property type="entry name" value="Ribokinase-like"/>
</dbReference>
<keyword evidence="5" id="KW-0067">ATP-binding</keyword>
<dbReference type="Gene3D" id="3.40.1190.20">
    <property type="match status" value="1"/>
</dbReference>
<dbReference type="PANTHER" id="PTHR43085:SF1">
    <property type="entry name" value="PSEUDOURIDINE KINASE-RELATED"/>
    <property type="match status" value="1"/>
</dbReference>
<evidence type="ECO:0000259" key="7">
    <source>
        <dbReference type="Pfam" id="PF00294"/>
    </source>
</evidence>
<dbReference type="PRINTS" id="PR00990">
    <property type="entry name" value="RIBOKINASE"/>
</dbReference>
<evidence type="ECO:0000256" key="5">
    <source>
        <dbReference type="ARBA" id="ARBA00022840"/>
    </source>
</evidence>
<keyword evidence="2 6" id="KW-0808">Transferase</keyword>
<comment type="similarity">
    <text evidence="1 6">Belongs to the carbohydrate kinase PfkB family.</text>
</comment>
<evidence type="ECO:0000256" key="4">
    <source>
        <dbReference type="ARBA" id="ARBA00022777"/>
    </source>
</evidence>
<reference evidence="8" key="1">
    <citation type="submission" date="2023-03" db="EMBL/GenBank/DDBJ databases">
        <title>Bacterial isolates from washroom surfaces on a university campus.</title>
        <authorList>
            <person name="Holman D.B."/>
            <person name="Gzyl K.E."/>
            <person name="Taheri A.E."/>
        </authorList>
    </citation>
    <scope>NUCLEOTIDE SEQUENCE</scope>
    <source>
        <strain evidence="8">RD03</strain>
    </source>
</reference>
<comment type="caution">
    <text evidence="8">The sequence shown here is derived from an EMBL/GenBank/DDBJ whole genome shotgun (WGS) entry which is preliminary data.</text>
</comment>
<sequence>MMDIVTIGETMILFQPVEEKPLQYTSLFSRSIGGAESNVAIGLSRLGKRTRWIGRLGNDPFGGVISGTLASEHVDISKVIRDETHSTSVYFKDVYKLGDPSIYYYRKGSASSEWRPEHVQDDWFIDAQILHMTGITPALGDKTFEFTKECMKRARQLGLTISFDPNIRFKLWDRDIARRALLELIPLCDIFLPGLEEAQFLLGHRSPMELGEEIVKLGPHTVAIKLGEDGAFGMKKNGTSEMVQGLKVNKVIDTVGAGDAFTSGFLAVVADDVHEFSLKKALEWGNKMGSIVIQGKGDWEILPSLYEMKGNKEIIR</sequence>
<dbReference type="AlphaFoldDB" id="A0AAW6T148"/>